<dbReference type="EMBL" id="KV749422">
    <property type="protein sequence ID" value="OCL09513.1"/>
    <property type="molecule type" value="Genomic_DNA"/>
</dbReference>
<protein>
    <recommendedName>
        <fullName evidence="5">Tachykinin family protein</fullName>
    </recommendedName>
</protein>
<dbReference type="PANTHER" id="PTHR37540:SF5">
    <property type="entry name" value="TRANSCRIPTION FACTOR DOMAIN-CONTAINING PROTEIN"/>
    <property type="match status" value="1"/>
</dbReference>
<accession>A0A8E2JU25</accession>
<feature type="region of interest" description="Disordered" evidence="1">
    <location>
        <begin position="36"/>
        <end position="55"/>
    </location>
</feature>
<keyword evidence="2" id="KW-0812">Transmembrane</keyword>
<evidence type="ECO:0000313" key="4">
    <source>
        <dbReference type="Proteomes" id="UP000250140"/>
    </source>
</evidence>
<keyword evidence="2" id="KW-1133">Transmembrane helix</keyword>
<feature type="transmembrane region" description="Helical" evidence="2">
    <location>
        <begin position="478"/>
        <end position="497"/>
    </location>
</feature>
<keyword evidence="2" id="KW-0472">Membrane</keyword>
<reference evidence="3 4" key="1">
    <citation type="journal article" date="2016" name="Nat. Commun.">
        <title>Ectomycorrhizal ecology is imprinted in the genome of the dominant symbiotic fungus Cenococcum geophilum.</title>
        <authorList>
            <consortium name="DOE Joint Genome Institute"/>
            <person name="Peter M."/>
            <person name="Kohler A."/>
            <person name="Ohm R.A."/>
            <person name="Kuo A."/>
            <person name="Krutzmann J."/>
            <person name="Morin E."/>
            <person name="Arend M."/>
            <person name="Barry K.W."/>
            <person name="Binder M."/>
            <person name="Choi C."/>
            <person name="Clum A."/>
            <person name="Copeland A."/>
            <person name="Grisel N."/>
            <person name="Haridas S."/>
            <person name="Kipfer T."/>
            <person name="LaButti K."/>
            <person name="Lindquist E."/>
            <person name="Lipzen A."/>
            <person name="Maire R."/>
            <person name="Meier B."/>
            <person name="Mihaltcheva S."/>
            <person name="Molinier V."/>
            <person name="Murat C."/>
            <person name="Poggeler S."/>
            <person name="Quandt C.A."/>
            <person name="Sperisen C."/>
            <person name="Tritt A."/>
            <person name="Tisserant E."/>
            <person name="Crous P.W."/>
            <person name="Henrissat B."/>
            <person name="Nehls U."/>
            <person name="Egli S."/>
            <person name="Spatafora J.W."/>
            <person name="Grigoriev I.V."/>
            <person name="Martin F.M."/>
        </authorList>
    </citation>
    <scope>NUCLEOTIDE SEQUENCE [LARGE SCALE GENOMIC DNA]</scope>
    <source>
        <strain evidence="3 4">CBS 207.34</strain>
    </source>
</reference>
<evidence type="ECO:0000256" key="2">
    <source>
        <dbReference type="SAM" id="Phobius"/>
    </source>
</evidence>
<dbReference type="OrthoDB" id="4159781at2759"/>
<dbReference type="PANTHER" id="PTHR37540">
    <property type="entry name" value="TRANSCRIPTION FACTOR (ACR-2), PUTATIVE-RELATED-RELATED"/>
    <property type="match status" value="1"/>
</dbReference>
<evidence type="ECO:0000256" key="1">
    <source>
        <dbReference type="SAM" id="MobiDB-lite"/>
    </source>
</evidence>
<sequence>MPTNTLAFVHHTSSLRAMDVEARKLVRSQAMIDFRRRQREEKKKKGSAAGGRARYTLSGDENVEVGAGNQNSQTGHIDIPLKPTILKFSLNEISNGGYKTLKTSPIALRNHEVEKLDVSGLTELPSEWQDDCGDKVCDDRRSWEFPASPVYVDQLEPHGNFDPPGARVDAKTFYQIVNKVESYAKFLESAWVLLAARQPRTARVKEWFAANIHSQTCLYLTWLISNIHMDAHIDAPINDYPYHQAHVFRNLNDCLNQLNRRAQCDTVGSITVLVLSEIVRGSQRAKLHLDGLEKIISLMGGADFVRPERLQYMAKMVDLIYATYNSYQPKFSDLDMPRLRVSLAPIEEEFYFSSSPLMLREDFEDMHLHNKHLATPDIIQILRDAFYSMELLQKSQSNTVTRATVVNSVHWDILWNMPFFDPQYADKTANLAQAFRFAARIHMRAVALRTPHYDPVNEDDMRILYCTIRFLNISVWKGLPYIYLWILLTAIAASTFAKNERRFFTAELCRCAMSFGLYKQFDDFTQNLRNFVWLRNILKHESSSNRASLSLITDVVVGHGVLV</sequence>
<keyword evidence="4" id="KW-1185">Reference proteome</keyword>
<evidence type="ECO:0000313" key="3">
    <source>
        <dbReference type="EMBL" id="OCL09513.1"/>
    </source>
</evidence>
<organism evidence="3 4">
    <name type="scientific">Glonium stellatum</name>
    <dbReference type="NCBI Taxonomy" id="574774"/>
    <lineage>
        <taxon>Eukaryota</taxon>
        <taxon>Fungi</taxon>
        <taxon>Dikarya</taxon>
        <taxon>Ascomycota</taxon>
        <taxon>Pezizomycotina</taxon>
        <taxon>Dothideomycetes</taxon>
        <taxon>Pleosporomycetidae</taxon>
        <taxon>Gloniales</taxon>
        <taxon>Gloniaceae</taxon>
        <taxon>Glonium</taxon>
    </lineage>
</organism>
<proteinExistence type="predicted"/>
<dbReference type="Proteomes" id="UP000250140">
    <property type="component" value="Unassembled WGS sequence"/>
</dbReference>
<gene>
    <name evidence="3" type="ORF">AOQ84DRAFT_388119</name>
</gene>
<name>A0A8E2JU25_9PEZI</name>
<evidence type="ECO:0008006" key="5">
    <source>
        <dbReference type="Google" id="ProtNLM"/>
    </source>
</evidence>
<dbReference type="AlphaFoldDB" id="A0A8E2JU25"/>